<evidence type="ECO:0000259" key="5">
    <source>
        <dbReference type="PROSITE" id="PS50975"/>
    </source>
</evidence>
<reference evidence="6 7" key="2">
    <citation type="journal article" date="2010" name="J. Bacteriol.">
        <title>Genome sequence of the polysaccharide-degrading, thermophilic anaerobe Spirochaeta thermophila DSM 6192.</title>
        <authorList>
            <person name="Angelov A."/>
            <person name="Liebl S."/>
            <person name="Ballschmiter M."/>
            <person name="Bomeke M."/>
            <person name="Lehmann R."/>
            <person name="Liesegang H."/>
            <person name="Daniel R."/>
            <person name="Liebl W."/>
        </authorList>
    </citation>
    <scope>NUCLEOTIDE SEQUENCE [LARGE SCALE GENOMIC DNA]</scope>
    <source>
        <strain evidence="7">ATCC 49972 / DSM 6192 / RI 19.B1</strain>
    </source>
</reference>
<dbReference type="GO" id="GO:0016874">
    <property type="term" value="F:ligase activity"/>
    <property type="evidence" value="ECO:0007669"/>
    <property type="project" value="UniProtKB-KW"/>
</dbReference>
<dbReference type="GO" id="GO:0046872">
    <property type="term" value="F:metal ion binding"/>
    <property type="evidence" value="ECO:0007669"/>
    <property type="project" value="InterPro"/>
</dbReference>
<dbReference type="KEGG" id="sta:STHERM_c09640"/>
<dbReference type="GO" id="GO:0005524">
    <property type="term" value="F:ATP binding"/>
    <property type="evidence" value="ECO:0007669"/>
    <property type="project" value="UniProtKB-UniRule"/>
</dbReference>
<dbReference type="InterPro" id="IPR041472">
    <property type="entry name" value="BL00235/CARNS1_N"/>
</dbReference>
<accession>E0RSC3</accession>
<dbReference type="Gene3D" id="3.30.470.20">
    <property type="entry name" value="ATP-grasp fold, B domain"/>
    <property type="match status" value="1"/>
</dbReference>
<protein>
    <submittedName>
        <fullName evidence="6">CarB family protein</fullName>
    </submittedName>
</protein>
<dbReference type="Pfam" id="PF18130">
    <property type="entry name" value="ATPgrasp_N"/>
    <property type="match status" value="1"/>
</dbReference>
<dbReference type="RefSeq" id="WP_013313751.1">
    <property type="nucleotide sequence ID" value="NC_014484.1"/>
</dbReference>
<dbReference type="eggNOG" id="COG1181">
    <property type="taxonomic scope" value="Bacteria"/>
</dbReference>
<reference key="1">
    <citation type="submission" date="2009-08" db="EMBL/GenBank/DDBJ databases">
        <title>The genome sequence of Spirochaeta thermophila DSM6192.</title>
        <authorList>
            <person name="Angelov A."/>
            <person name="Mientus M."/>
            <person name="Wittenberg S."/>
            <person name="Lehmann R."/>
            <person name="Liesegang H."/>
            <person name="Daniel R."/>
            <person name="Liebl W."/>
        </authorList>
    </citation>
    <scope>NUCLEOTIDE SEQUENCE</scope>
    <source>
        <strain>DSM 6192</strain>
    </source>
</reference>
<evidence type="ECO:0000313" key="6">
    <source>
        <dbReference type="EMBL" id="ADN01910.1"/>
    </source>
</evidence>
<evidence type="ECO:0000313" key="7">
    <source>
        <dbReference type="Proteomes" id="UP000001296"/>
    </source>
</evidence>
<dbReference type="Gene3D" id="3.30.1490.20">
    <property type="entry name" value="ATP-grasp fold, A domain"/>
    <property type="match status" value="1"/>
</dbReference>
<dbReference type="InterPro" id="IPR011761">
    <property type="entry name" value="ATP-grasp"/>
</dbReference>
<sequence length="536" mass="58990">MEDQKTVLILGAGVMQLPAIKIARRLGWRVAVADADPSAPGARLADLFFHVDLKDTEGLLAAARKLASQGGLHGVFTAGTDFSTSVAYVAERMGLPGIPYEVALRAKDKALMRDHLHRAGIPVPRYGVLSREERANRLLEEARRIPFPLVVKPADNMGARGVRLVRDTTELEEAFERAAACSLSGKVVLEEFLEGPEFSIDAVVWRGEVHICGVADRHIFFPPYFVEMGHTMPTDTPPSVRAELEEVFVQAVKALGITEGAAKGDVFYTGRGPVIGEIAARLSGGYMSGWTYPYASGVEVTEAALRIAVGLPPGDLSPRWERVCAERAFLSIPGVVRSIEGFHLLRLEPGVKKTFLRISPGDRVRFPTNNVEKCGNVLALGETREEAVARAEGSVSRVRLVLLPGDTETSSFLFEDTSFPSAFGLAHHEEVHLSRLSPLYRSLPRVSPPCRVRNVGRNAYVDILPLRVKQDRDWYCHTIGEILEEMDTYLASMPPLPRILGRDFWIALLKGGWQGARWYVDTLREGVDPRTLEPVG</sequence>
<dbReference type="Pfam" id="PF18603">
    <property type="entry name" value="LAL_C2"/>
    <property type="match status" value="1"/>
</dbReference>
<dbReference type="SUPFAM" id="SSF52440">
    <property type="entry name" value="PreATP-grasp domain"/>
    <property type="match status" value="1"/>
</dbReference>
<dbReference type="HOGENOM" id="CLU_029016_5_0_12"/>
<dbReference type="InterPro" id="IPR040570">
    <property type="entry name" value="LAL_C2"/>
</dbReference>
<proteinExistence type="predicted"/>
<keyword evidence="3 4" id="KW-0067">ATP-binding</keyword>
<dbReference type="InterPro" id="IPR016185">
    <property type="entry name" value="PreATP-grasp_dom_sf"/>
</dbReference>
<evidence type="ECO:0000256" key="4">
    <source>
        <dbReference type="PROSITE-ProRule" id="PRU00409"/>
    </source>
</evidence>
<dbReference type="InterPro" id="IPR013815">
    <property type="entry name" value="ATP_grasp_subdomain_1"/>
</dbReference>
<evidence type="ECO:0000256" key="3">
    <source>
        <dbReference type="ARBA" id="ARBA00022840"/>
    </source>
</evidence>
<dbReference type="PaxDb" id="665571-STHERM_c09640"/>
<dbReference type="SUPFAM" id="SSF56059">
    <property type="entry name" value="Glutathione synthetase ATP-binding domain-like"/>
    <property type="match status" value="1"/>
</dbReference>
<dbReference type="PANTHER" id="PTHR43585">
    <property type="entry name" value="FUMIPYRROLE BIOSYNTHESIS PROTEIN C"/>
    <property type="match status" value="1"/>
</dbReference>
<dbReference type="PROSITE" id="PS50975">
    <property type="entry name" value="ATP_GRASP"/>
    <property type="match status" value="1"/>
</dbReference>
<evidence type="ECO:0000256" key="1">
    <source>
        <dbReference type="ARBA" id="ARBA00022598"/>
    </source>
</evidence>
<dbReference type="Proteomes" id="UP000001296">
    <property type="component" value="Chromosome"/>
</dbReference>
<dbReference type="InterPro" id="IPR052032">
    <property type="entry name" value="ATP-dep_AA_Ligase"/>
</dbReference>
<evidence type="ECO:0000256" key="2">
    <source>
        <dbReference type="ARBA" id="ARBA00022741"/>
    </source>
</evidence>
<name>E0RSC3_WINT6</name>
<keyword evidence="2 4" id="KW-0547">Nucleotide-binding</keyword>
<dbReference type="AlphaFoldDB" id="E0RSC3"/>
<keyword evidence="1" id="KW-0436">Ligase</keyword>
<gene>
    <name evidence="6" type="ordered locus">STHERM_c09640</name>
</gene>
<organism evidence="6 7">
    <name type="scientific">Winmispira thermophila (strain ATCC 49972 / DSM 6192 / RI 19.B1)</name>
    <name type="common">Spirochaeta thermophila</name>
    <dbReference type="NCBI Taxonomy" id="665571"/>
    <lineage>
        <taxon>Bacteria</taxon>
        <taxon>Pseudomonadati</taxon>
        <taxon>Spirochaetota</taxon>
        <taxon>Spirochaetia</taxon>
        <taxon>Winmispirales</taxon>
        <taxon>Winmispiraceae</taxon>
        <taxon>Winmispira</taxon>
    </lineage>
</organism>
<dbReference type="Gene3D" id="3.40.50.20">
    <property type="match status" value="1"/>
</dbReference>
<dbReference type="EMBL" id="CP001698">
    <property type="protein sequence ID" value="ADN01910.1"/>
    <property type="molecule type" value="Genomic_DNA"/>
</dbReference>
<feature type="domain" description="ATP-grasp" evidence="5">
    <location>
        <begin position="113"/>
        <end position="309"/>
    </location>
</feature>
<dbReference type="Pfam" id="PF13535">
    <property type="entry name" value="ATP-grasp_4"/>
    <property type="match status" value="1"/>
</dbReference>
<dbReference type="SMART" id="SM01209">
    <property type="entry name" value="GARS_A"/>
    <property type="match status" value="1"/>
</dbReference>
<dbReference type="PANTHER" id="PTHR43585:SF2">
    <property type="entry name" value="ATP-GRASP ENZYME FSQD"/>
    <property type="match status" value="1"/>
</dbReference>